<dbReference type="Gene3D" id="3.10.450.50">
    <property type="match status" value="1"/>
</dbReference>
<feature type="domain" description="RNA polymerase sigma-70 region 2" evidence="7">
    <location>
        <begin position="10"/>
        <end position="72"/>
    </location>
</feature>
<protein>
    <submittedName>
        <fullName evidence="9">RNA polymerase sigma-70 factor (ECF subfamily)</fullName>
    </submittedName>
</protein>
<evidence type="ECO:0000256" key="2">
    <source>
        <dbReference type="ARBA" id="ARBA00011344"/>
    </source>
</evidence>
<dbReference type="GO" id="GO:0016987">
    <property type="term" value="F:sigma factor activity"/>
    <property type="evidence" value="ECO:0007669"/>
    <property type="project" value="UniProtKB-KW"/>
</dbReference>
<evidence type="ECO:0000313" key="9">
    <source>
        <dbReference type="EMBL" id="MBA9006865.1"/>
    </source>
</evidence>
<evidence type="ECO:0000313" key="10">
    <source>
        <dbReference type="Proteomes" id="UP000539313"/>
    </source>
</evidence>
<comment type="caution">
    <text evidence="9">The sequence shown here is derived from an EMBL/GenBank/DDBJ whole genome shotgun (WGS) entry which is preliminary data.</text>
</comment>
<keyword evidence="5" id="KW-0804">Transcription</keyword>
<dbReference type="Gene3D" id="1.10.1740.10">
    <property type="match status" value="1"/>
</dbReference>
<evidence type="ECO:0000259" key="7">
    <source>
        <dbReference type="Pfam" id="PF04542"/>
    </source>
</evidence>
<dbReference type="SUPFAM" id="SSF88659">
    <property type="entry name" value="Sigma3 and sigma4 domains of RNA polymerase sigma factors"/>
    <property type="match status" value="1"/>
</dbReference>
<reference evidence="9 10" key="1">
    <citation type="submission" date="2020-08" db="EMBL/GenBank/DDBJ databases">
        <title>Sequencing the genomes of 1000 actinobacteria strains.</title>
        <authorList>
            <person name="Klenk H.-P."/>
        </authorList>
    </citation>
    <scope>NUCLEOTIDE SEQUENCE [LARGE SCALE GENOMIC DNA]</scope>
    <source>
        <strain evidence="9 10">DSM 45823</strain>
    </source>
</reference>
<dbReference type="RefSeq" id="WP_182707634.1">
    <property type="nucleotide sequence ID" value="NZ_JACJII010000001.1"/>
</dbReference>
<dbReference type="PANTHER" id="PTHR30173:SF43">
    <property type="entry name" value="ECF RNA POLYMERASE SIGMA FACTOR SIGI-RELATED"/>
    <property type="match status" value="1"/>
</dbReference>
<keyword evidence="4" id="KW-0731">Sigma factor</keyword>
<dbReference type="NCBIfam" id="NF007214">
    <property type="entry name" value="PRK09636.1"/>
    <property type="match status" value="1"/>
</dbReference>
<dbReference type="Pfam" id="PF04542">
    <property type="entry name" value="Sigma70_r2"/>
    <property type="match status" value="1"/>
</dbReference>
<comment type="subunit">
    <text evidence="2">Interacts transiently with the RNA polymerase catalytic core formed by RpoA, RpoB, RpoC and RpoZ (2 alpha, 1 beta, 1 beta' and 1 omega subunit) to form the RNA polymerase holoenzyme that can initiate transcription.</text>
</comment>
<keyword evidence="3" id="KW-0805">Transcription regulation</keyword>
<dbReference type="InterPro" id="IPR007627">
    <property type="entry name" value="RNA_pol_sigma70_r2"/>
</dbReference>
<evidence type="ECO:0000256" key="6">
    <source>
        <dbReference type="SAM" id="MobiDB-lite"/>
    </source>
</evidence>
<dbReference type="InterPro" id="IPR013324">
    <property type="entry name" value="RNA_pol_sigma_r3/r4-like"/>
</dbReference>
<dbReference type="SUPFAM" id="SSF88946">
    <property type="entry name" value="Sigma2 domain of RNA polymerase sigma factors"/>
    <property type="match status" value="1"/>
</dbReference>
<dbReference type="InterPro" id="IPR013325">
    <property type="entry name" value="RNA_pol_sigma_r2"/>
</dbReference>
<evidence type="ECO:0000256" key="5">
    <source>
        <dbReference type="ARBA" id="ARBA00023163"/>
    </source>
</evidence>
<dbReference type="InterPro" id="IPR036388">
    <property type="entry name" value="WH-like_DNA-bd_sf"/>
</dbReference>
<name>A0A7W3N3J0_9ACTN</name>
<dbReference type="Pfam" id="PF08281">
    <property type="entry name" value="Sigma70_r4_2"/>
    <property type="match status" value="1"/>
</dbReference>
<keyword evidence="10" id="KW-1185">Reference proteome</keyword>
<dbReference type="Proteomes" id="UP000539313">
    <property type="component" value="Unassembled WGS sequence"/>
</dbReference>
<dbReference type="EMBL" id="JACJII010000001">
    <property type="protein sequence ID" value="MBA9006865.1"/>
    <property type="molecule type" value="Genomic_DNA"/>
</dbReference>
<sequence>MPDRLAEEWERHRPAVFGAAYRILGGVADAEDVVQDVWLRAADADLDRVRDLRAWLVTVAARRAYDMATSARARREGYVGPWLPEPLLTGPDAAEPVLLDDTVSTAMLLVLEELSTPERVAFVLHHAFEVPYERIAEVLDRSPAACRQLVSRARRRIAARRDQDGPRATRAERERVMAAFRDAYVRGDTAALAELLDPDAVYLTDGGGQVFAARRPIRGGLRIAEVMTRVGRRTLRARPVPAEINGVPGLLLYRDGVLAAVDTAEISGGRIVAYHRVLNPAKLRGVRRAPRPPGDGGRGATGLGPGNG</sequence>
<evidence type="ECO:0000256" key="3">
    <source>
        <dbReference type="ARBA" id="ARBA00023015"/>
    </source>
</evidence>
<dbReference type="PANTHER" id="PTHR30173">
    <property type="entry name" value="SIGMA 19 FACTOR"/>
    <property type="match status" value="1"/>
</dbReference>
<feature type="compositionally biased region" description="Gly residues" evidence="6">
    <location>
        <begin position="294"/>
        <end position="308"/>
    </location>
</feature>
<evidence type="ECO:0000256" key="1">
    <source>
        <dbReference type="ARBA" id="ARBA00010641"/>
    </source>
</evidence>
<dbReference type="InterPro" id="IPR013249">
    <property type="entry name" value="RNA_pol_sigma70_r4_t2"/>
</dbReference>
<dbReference type="AlphaFoldDB" id="A0A7W3N3J0"/>
<dbReference type="GO" id="GO:0006352">
    <property type="term" value="P:DNA-templated transcription initiation"/>
    <property type="evidence" value="ECO:0007669"/>
    <property type="project" value="InterPro"/>
</dbReference>
<dbReference type="InterPro" id="IPR032710">
    <property type="entry name" value="NTF2-like_dom_sf"/>
</dbReference>
<proteinExistence type="inferred from homology"/>
<evidence type="ECO:0000259" key="8">
    <source>
        <dbReference type="Pfam" id="PF08281"/>
    </source>
</evidence>
<gene>
    <name evidence="9" type="ORF">HNR21_005747</name>
</gene>
<organism evidence="9 10">
    <name type="scientific">Thermomonospora cellulosilytica</name>
    <dbReference type="NCBI Taxonomy" id="1411118"/>
    <lineage>
        <taxon>Bacteria</taxon>
        <taxon>Bacillati</taxon>
        <taxon>Actinomycetota</taxon>
        <taxon>Actinomycetes</taxon>
        <taxon>Streptosporangiales</taxon>
        <taxon>Thermomonosporaceae</taxon>
        <taxon>Thermomonospora</taxon>
    </lineage>
</organism>
<feature type="region of interest" description="Disordered" evidence="6">
    <location>
        <begin position="284"/>
        <end position="308"/>
    </location>
</feature>
<dbReference type="InterPro" id="IPR014284">
    <property type="entry name" value="RNA_pol_sigma-70_dom"/>
</dbReference>
<accession>A0A7W3N3J0</accession>
<comment type="similarity">
    <text evidence="1">Belongs to the sigma-70 factor family. ECF subfamily.</text>
</comment>
<dbReference type="Gene3D" id="1.10.10.10">
    <property type="entry name" value="Winged helix-like DNA-binding domain superfamily/Winged helix DNA-binding domain"/>
    <property type="match status" value="1"/>
</dbReference>
<feature type="domain" description="RNA polymerase sigma factor 70 region 4 type 2" evidence="8">
    <location>
        <begin position="107"/>
        <end position="157"/>
    </location>
</feature>
<dbReference type="GO" id="GO:0003677">
    <property type="term" value="F:DNA binding"/>
    <property type="evidence" value="ECO:0007669"/>
    <property type="project" value="InterPro"/>
</dbReference>
<dbReference type="InterPro" id="IPR052704">
    <property type="entry name" value="ECF_Sigma-70_Domain"/>
</dbReference>
<evidence type="ECO:0000256" key="4">
    <source>
        <dbReference type="ARBA" id="ARBA00023082"/>
    </source>
</evidence>
<dbReference type="SUPFAM" id="SSF54427">
    <property type="entry name" value="NTF2-like"/>
    <property type="match status" value="1"/>
</dbReference>
<dbReference type="NCBIfam" id="TIGR02937">
    <property type="entry name" value="sigma70-ECF"/>
    <property type="match status" value="1"/>
</dbReference>